<proteinExistence type="predicted"/>
<dbReference type="EMBL" id="BAABRR010000011">
    <property type="protein sequence ID" value="GAA5519639.1"/>
    <property type="molecule type" value="Genomic_DNA"/>
</dbReference>
<comment type="caution">
    <text evidence="1">The sequence shown here is derived from an EMBL/GenBank/DDBJ whole genome shotgun (WGS) entry which is preliminary data.</text>
</comment>
<dbReference type="Proteomes" id="UP001426770">
    <property type="component" value="Unassembled WGS sequence"/>
</dbReference>
<gene>
    <name evidence="1" type="ORF">Lsed01_02090</name>
</gene>
<accession>A0ABP9WIH3</accession>
<keyword evidence="2" id="KW-1185">Reference proteome</keyword>
<name>A0ABP9WIH3_9MICO</name>
<organism evidence="1 2">
    <name type="scientific">Demequina sediminis</name>
    <dbReference type="NCBI Taxonomy" id="1930058"/>
    <lineage>
        <taxon>Bacteria</taxon>
        <taxon>Bacillati</taxon>
        <taxon>Actinomycetota</taxon>
        <taxon>Actinomycetes</taxon>
        <taxon>Micrococcales</taxon>
        <taxon>Demequinaceae</taxon>
        <taxon>Demequina</taxon>
    </lineage>
</organism>
<protein>
    <recommendedName>
        <fullName evidence="3">DNA methylase adenine-specific domain-containing protein</fullName>
    </recommendedName>
</protein>
<evidence type="ECO:0000313" key="1">
    <source>
        <dbReference type="EMBL" id="GAA5519639.1"/>
    </source>
</evidence>
<reference evidence="1 2" key="1">
    <citation type="submission" date="2024-02" db="EMBL/GenBank/DDBJ databases">
        <title>Lysinimicrobium sediminis NBRC 112286.</title>
        <authorList>
            <person name="Ichikawa N."/>
            <person name="Katano-Makiyama Y."/>
            <person name="Hidaka K."/>
        </authorList>
    </citation>
    <scope>NUCLEOTIDE SEQUENCE [LARGE SCALE GENOMIC DNA]</scope>
    <source>
        <strain evidence="1 2">NBRC 112286</strain>
    </source>
</reference>
<sequence>MTHYRYLGLMPTAHSHLIDLAGVARLAGVQRPVASMWRTRFATARDPFPAAVHQMGGRPQFAVQQVAEWLVRTRHGNNPAAREDAAAAATPTDFSFSDEGAVAELEALVALFALSEDLHGPGSHKLEEVAATIDPRDGLLRSEITAHVRRGAPWLDYAILLIDACYSPSAALALIAQRSAASNRSAGSAGPLVNDALALVMEATRALMAPDATVVLDPSDPALSSTMAASLGDDVRLTLPAEADARRVRRRLRVDGHWLADPDDATARGIAVARVPSRRDDDVAAMLQAVDEVALSLRDSDAAVVIGPARVLTDPLTSEDEQARAHILRSGRVRGIVRLPPGLVDSASREPLAMWVLGTPAGNVPASERFTAVADLSQNPLTPAARADLVSDVIAGMGSGRDVRAHHFRFATFVRTASLQARSDSLVAAASRKRPFAPNDVADLPALLDIAAEAVRDDVAPIPIAPDSHAAPRAASVSELIGARHLRRIRGTRLSPDLLGREGLVVVTASDLDHPSTIGTTRVDQLAFAAQHPSATLTRPGDVIFRTSPTAAAWVDADGSKVVAYPARVLRITASDPGGLVPEIVAADIASAPGGAGAWKRWMLRRVAPHTVAPLRQALAEVANARSELEARAARLEEYSALIVAGATSGAVTMIETNHAAAAASTQ</sequence>
<evidence type="ECO:0008006" key="3">
    <source>
        <dbReference type="Google" id="ProtNLM"/>
    </source>
</evidence>
<evidence type="ECO:0000313" key="2">
    <source>
        <dbReference type="Proteomes" id="UP001426770"/>
    </source>
</evidence>